<dbReference type="FunFam" id="1.25.40.20:FF:000339">
    <property type="entry name" value="caskin-2 isoform X2"/>
    <property type="match status" value="1"/>
</dbReference>
<dbReference type="SUPFAM" id="SSF50044">
    <property type="entry name" value="SH3-domain"/>
    <property type="match status" value="1"/>
</dbReference>
<dbReference type="SMART" id="SM00326">
    <property type="entry name" value="SH3"/>
    <property type="match status" value="1"/>
</dbReference>
<dbReference type="InterPro" id="IPR036028">
    <property type="entry name" value="SH3-like_dom_sf"/>
</dbReference>
<dbReference type="PRINTS" id="PR01415">
    <property type="entry name" value="ANKYRIN"/>
</dbReference>
<dbReference type="PROSITE" id="PS50297">
    <property type="entry name" value="ANK_REP_REGION"/>
    <property type="match status" value="5"/>
</dbReference>
<feature type="domain" description="SAM" evidence="9">
    <location>
        <begin position="468"/>
        <end position="531"/>
    </location>
</feature>
<feature type="repeat" description="ANK" evidence="5">
    <location>
        <begin position="93"/>
        <end position="125"/>
    </location>
</feature>
<dbReference type="Pfam" id="PF07653">
    <property type="entry name" value="SH3_2"/>
    <property type="match status" value="1"/>
</dbReference>
<dbReference type="CDD" id="cd09497">
    <property type="entry name" value="SAM_caskin1_2_repeat1"/>
    <property type="match status" value="1"/>
</dbReference>
<evidence type="ECO:0000256" key="2">
    <source>
        <dbReference type="ARBA" id="ARBA00022737"/>
    </source>
</evidence>
<feature type="repeat" description="ANK" evidence="5">
    <location>
        <begin position="167"/>
        <end position="199"/>
    </location>
</feature>
<comment type="function">
    <text evidence="4">Plays a central role during spermatogenesis by repressing transposable elements and preventing their mobilization, which is essential for the germline integrity. Acts via the piRNA metabolic process, which mediates the repression of transposable elements during meiosis by forming complexes composed of piRNAs and Piwi proteins and governs the methylation and subsequent repression of transposons. Its association with pi-bodies suggests a participation in the primary piRNAs metabolic process. Required prior to the pachytene stage to facilitate the production of multiple types of piRNAs, including those associated with repeats involved in the regulation of retrotransposons. May act by mediating protein-protein interactions during germ cell maturation.</text>
</comment>
<evidence type="ECO:0000256" key="5">
    <source>
        <dbReference type="PROSITE-ProRule" id="PRU00023"/>
    </source>
</evidence>
<dbReference type="EMBL" id="CYRY02045528">
    <property type="protein sequence ID" value="VCX40987.1"/>
    <property type="molecule type" value="Genomic_DNA"/>
</dbReference>
<feature type="repeat" description="ANK" evidence="5">
    <location>
        <begin position="27"/>
        <end position="59"/>
    </location>
</feature>
<evidence type="ECO:0000256" key="1">
    <source>
        <dbReference type="ARBA" id="ARBA00022443"/>
    </source>
</evidence>
<organism evidence="10 11">
    <name type="scientific">Gulo gulo</name>
    <name type="common">Wolverine</name>
    <name type="synonym">Gluton</name>
    <dbReference type="NCBI Taxonomy" id="48420"/>
    <lineage>
        <taxon>Eukaryota</taxon>
        <taxon>Metazoa</taxon>
        <taxon>Chordata</taxon>
        <taxon>Craniata</taxon>
        <taxon>Vertebrata</taxon>
        <taxon>Euteleostomi</taxon>
        <taxon>Mammalia</taxon>
        <taxon>Eutheria</taxon>
        <taxon>Laurasiatheria</taxon>
        <taxon>Carnivora</taxon>
        <taxon>Caniformia</taxon>
        <taxon>Musteloidea</taxon>
        <taxon>Mustelidae</taxon>
        <taxon>Guloninae</taxon>
        <taxon>Gulo</taxon>
    </lineage>
</organism>
<dbReference type="InterPro" id="IPR001660">
    <property type="entry name" value="SAM"/>
</dbReference>
<evidence type="ECO:0000313" key="11">
    <source>
        <dbReference type="Proteomes" id="UP000269945"/>
    </source>
</evidence>
<proteinExistence type="predicted"/>
<feature type="domain" description="SH3" evidence="8">
    <location>
        <begin position="260"/>
        <end position="326"/>
    </location>
</feature>
<dbReference type="InterPro" id="IPR013761">
    <property type="entry name" value="SAM/pointed_sf"/>
</dbReference>
<sequence length="634" mass="68723">MGQALSCTPRELLGSTKRLNVNYQDADGFSALHHAALGGSLELIVLLLEAQATVDIKDSNGMRPLHYAAWQGRLEPVRLLLRASAAVNAASLDGQIPLHLAAQYGHYEVSEMLLQHQSNPCLVNKAKKTPLDLACEFGRLKVAQLLLNSHLCVALLEGEAKDPCDPNYTTPLHLAAKNGHREVIRQLLRAGIEINRQTKTGTALHEAALYGKTEVVRLLLEGGVDVNIRNTYNQTALDIVNQFTTSQASREIKQLLREASGILKVRALKDFWNLHDPTALNVRAGDVITVLEQHPDGRWKGHIHESQRGTDRVGYFPPGIVEVVSKRVGVLAPRLPSAPTPLRPGFSRTPQPPAEDPLHPLTYGQLPRVGLSPDSPAGDRNSVGSEGSVGSIRSAGSGQSSEGTNGHGTGLLIENAQPLPSTGEDQVLPGLQPPSLADNLSHRPLVNYRSGEQLFTQDVRPEQLLEGKDAQAIHNWLSEFQLEGYTAHFLQAGYDVPTISRMTPEDLTAIGVTKPGHRKKIASEIAQLSIAEWLPNYIPVSRGQPRLLASAVADGALPRRGAEAGVLFQVDLREWLCALGLPQYHKHLVSSGYDSMGLVADLTWEELQEIGVNKLGENCPGSSWPGPPRASKGL</sequence>
<feature type="repeat" description="ANK" evidence="5">
    <location>
        <begin position="199"/>
        <end position="231"/>
    </location>
</feature>
<protein>
    <recommendedName>
        <fullName evidence="12">Caskin-2</fullName>
    </recommendedName>
</protein>
<gene>
    <name evidence="10" type="ORF">BN2614_LOCUS4</name>
</gene>
<dbReference type="CDD" id="cd12063">
    <property type="entry name" value="SH3_Caskin2"/>
    <property type="match status" value="1"/>
</dbReference>
<dbReference type="PROSITE" id="PS50088">
    <property type="entry name" value="ANK_REPEAT"/>
    <property type="match status" value="5"/>
</dbReference>
<dbReference type="InterPro" id="IPR035497">
    <property type="entry name" value="Caskin1/2_SAM_1"/>
</dbReference>
<evidence type="ECO:0000313" key="10">
    <source>
        <dbReference type="EMBL" id="VCX40987.1"/>
    </source>
</evidence>
<evidence type="ECO:0000256" key="6">
    <source>
        <dbReference type="PROSITE-ProRule" id="PRU00192"/>
    </source>
</evidence>
<keyword evidence="3 5" id="KW-0040">ANK repeat</keyword>
<dbReference type="PANTHER" id="PTHR24174:SF18">
    <property type="entry name" value="CASKIN-2"/>
    <property type="match status" value="1"/>
</dbReference>
<evidence type="ECO:0000256" key="7">
    <source>
        <dbReference type="SAM" id="MobiDB-lite"/>
    </source>
</evidence>
<dbReference type="InterPro" id="IPR033635">
    <property type="entry name" value="ANKS1/Caskin"/>
</dbReference>
<reference evidence="10 11" key="1">
    <citation type="submission" date="2018-10" db="EMBL/GenBank/DDBJ databases">
        <authorList>
            <person name="Ekblom R."/>
            <person name="Jareborg N."/>
        </authorList>
    </citation>
    <scope>NUCLEOTIDE SEQUENCE [LARGE SCALE GENOMIC DNA]</scope>
    <source>
        <tissue evidence="10">Muscle</tissue>
    </source>
</reference>
<keyword evidence="1 6" id="KW-0728">SH3 domain</keyword>
<keyword evidence="2" id="KW-0677">Repeat</keyword>
<dbReference type="SUPFAM" id="SSF48403">
    <property type="entry name" value="Ankyrin repeat"/>
    <property type="match status" value="1"/>
</dbReference>
<dbReference type="InterPro" id="IPR036770">
    <property type="entry name" value="Ankyrin_rpt-contain_sf"/>
</dbReference>
<dbReference type="InterPro" id="IPR032232">
    <property type="entry name" value="Caskin1-CID"/>
</dbReference>
<evidence type="ECO:0000256" key="3">
    <source>
        <dbReference type="ARBA" id="ARBA00023043"/>
    </source>
</evidence>
<dbReference type="FunFam" id="1.10.150.50:FF:000028">
    <property type="entry name" value="caskin-2 isoform X2"/>
    <property type="match status" value="1"/>
</dbReference>
<feature type="region of interest" description="Disordered" evidence="7">
    <location>
        <begin position="334"/>
        <end position="426"/>
    </location>
</feature>
<dbReference type="InterPro" id="IPR002110">
    <property type="entry name" value="Ankyrin_rpt"/>
</dbReference>
<dbReference type="AlphaFoldDB" id="A0A9X9MAW8"/>
<dbReference type="Pfam" id="PF16600">
    <property type="entry name" value="Caskin1-CID"/>
    <property type="match status" value="1"/>
</dbReference>
<dbReference type="FunFam" id="2.30.30.40:FF:000062">
    <property type="entry name" value="caskin-2 isoform X1"/>
    <property type="match status" value="1"/>
</dbReference>
<dbReference type="Gene3D" id="2.30.30.40">
    <property type="entry name" value="SH3 Domains"/>
    <property type="match status" value="1"/>
</dbReference>
<dbReference type="Gene3D" id="1.25.40.20">
    <property type="entry name" value="Ankyrin repeat-containing domain"/>
    <property type="match status" value="3"/>
</dbReference>
<dbReference type="Pfam" id="PF00536">
    <property type="entry name" value="SAM_1"/>
    <property type="match status" value="2"/>
</dbReference>
<evidence type="ECO:0000256" key="4">
    <source>
        <dbReference type="ARBA" id="ARBA00025297"/>
    </source>
</evidence>
<dbReference type="InterPro" id="IPR035499">
    <property type="entry name" value="Caskin2_SH3"/>
</dbReference>
<dbReference type="SMART" id="SM00248">
    <property type="entry name" value="ANK"/>
    <property type="match status" value="6"/>
</dbReference>
<dbReference type="InterPro" id="IPR001452">
    <property type="entry name" value="SH3_domain"/>
</dbReference>
<feature type="domain" description="SAM" evidence="9">
    <location>
        <begin position="571"/>
        <end position="616"/>
    </location>
</feature>
<dbReference type="PANTHER" id="PTHR24174">
    <property type="entry name" value="ANKYRIN REPEAT AND STERILE ALPHA MOTIF DOMAIN-CONTAINING PROTEIN 1"/>
    <property type="match status" value="1"/>
</dbReference>
<accession>A0A9X9MAW8</accession>
<dbReference type="SMART" id="SM00454">
    <property type="entry name" value="SAM"/>
    <property type="match status" value="2"/>
</dbReference>
<comment type="caution">
    <text evidence="10">The sequence shown here is derived from an EMBL/GenBank/DDBJ whole genome shotgun (WGS) entry which is preliminary data.</text>
</comment>
<evidence type="ECO:0000259" key="9">
    <source>
        <dbReference type="PROSITE" id="PS50105"/>
    </source>
</evidence>
<name>A0A9X9MAW8_GULGU</name>
<evidence type="ECO:0008006" key="12">
    <source>
        <dbReference type="Google" id="ProtNLM"/>
    </source>
</evidence>
<dbReference type="FunFam" id="1.25.40.20:FF:000042">
    <property type="entry name" value="caskin-2 isoform X2"/>
    <property type="match status" value="1"/>
</dbReference>
<feature type="repeat" description="ANK" evidence="5">
    <location>
        <begin position="60"/>
        <end position="92"/>
    </location>
</feature>
<keyword evidence="11" id="KW-1185">Reference proteome</keyword>
<dbReference type="Pfam" id="PF12796">
    <property type="entry name" value="Ank_2"/>
    <property type="match status" value="3"/>
</dbReference>
<dbReference type="PROSITE" id="PS50002">
    <property type="entry name" value="SH3"/>
    <property type="match status" value="1"/>
</dbReference>
<feature type="compositionally biased region" description="Polar residues" evidence="7">
    <location>
        <begin position="394"/>
        <end position="404"/>
    </location>
</feature>
<dbReference type="Proteomes" id="UP000269945">
    <property type="component" value="Unassembled WGS sequence"/>
</dbReference>
<dbReference type="Gene3D" id="1.10.150.50">
    <property type="entry name" value="Transcription Factor, Ets-1"/>
    <property type="match status" value="2"/>
</dbReference>
<dbReference type="PROSITE" id="PS50105">
    <property type="entry name" value="SAM_DOMAIN"/>
    <property type="match status" value="2"/>
</dbReference>
<dbReference type="SUPFAM" id="SSF47769">
    <property type="entry name" value="SAM/Pointed domain"/>
    <property type="match status" value="2"/>
</dbReference>
<evidence type="ECO:0000259" key="8">
    <source>
        <dbReference type="PROSITE" id="PS50002"/>
    </source>
</evidence>